<dbReference type="Gene3D" id="1.10.3720.10">
    <property type="entry name" value="MetI-like"/>
    <property type="match status" value="1"/>
</dbReference>
<keyword evidence="4 7" id="KW-0812">Transmembrane</keyword>
<comment type="caution">
    <text evidence="9">The sequence shown here is derived from an EMBL/GenBank/DDBJ whole genome shotgun (WGS) entry which is preliminary data.</text>
</comment>
<evidence type="ECO:0000313" key="10">
    <source>
        <dbReference type="Proteomes" id="UP000280935"/>
    </source>
</evidence>
<protein>
    <submittedName>
        <fullName evidence="9">Carbohydrate ABC transporter permease</fullName>
    </submittedName>
</protein>
<sequence length="280" mass="31029">MSRSYRALEPNRFGLVLRWVGLSLAALICFFPFYAMVVLSLRPGTAITLPDSLVPVGQLSGESYAQVLSGQNMLRWLVNTLVYSLVSVVAVLLFSSMAGYAFAKKRFPGRDAIFWSFIAMVMVPFHVILTPTFILIASLSGVGTYWGLILPSLANVQAVFLMRQFILGLPDELFEAARIDGAGEFRIFWTMVLPLCKPILATLGLFVFLWHWNDFLWPLIVGGRNDMWTLTVGISSLQAEHVPLSTKLAGSTVALAPIFLAYLFAQRYIYEGVTMSGIKG</sequence>
<evidence type="ECO:0000256" key="2">
    <source>
        <dbReference type="ARBA" id="ARBA00022448"/>
    </source>
</evidence>
<feature type="transmembrane region" description="Helical" evidence="7">
    <location>
        <begin position="145"/>
        <end position="166"/>
    </location>
</feature>
<dbReference type="GO" id="GO:0055085">
    <property type="term" value="P:transmembrane transport"/>
    <property type="evidence" value="ECO:0007669"/>
    <property type="project" value="InterPro"/>
</dbReference>
<keyword evidence="5 7" id="KW-1133">Transmembrane helix</keyword>
<dbReference type="EMBL" id="RQYT01000007">
    <property type="protein sequence ID" value="RRD50309.1"/>
    <property type="molecule type" value="Genomic_DNA"/>
</dbReference>
<dbReference type="SUPFAM" id="SSF161098">
    <property type="entry name" value="MetI-like"/>
    <property type="match status" value="1"/>
</dbReference>
<comment type="subcellular location">
    <subcellularLocation>
        <location evidence="1 7">Cell membrane</location>
        <topology evidence="1 7">Multi-pass membrane protein</topology>
    </subcellularLocation>
</comment>
<dbReference type="AlphaFoldDB" id="A0A3P1WUQ5"/>
<gene>
    <name evidence="9" type="ORF">EII35_04975</name>
</gene>
<evidence type="ECO:0000256" key="5">
    <source>
        <dbReference type="ARBA" id="ARBA00022989"/>
    </source>
</evidence>
<reference evidence="9 10" key="1">
    <citation type="submission" date="2018-11" db="EMBL/GenBank/DDBJ databases">
        <title>Genomes From Bacteria Associated with the Canine Oral Cavity: a Test Case for Automated Genome-Based Taxonomic Assignment.</title>
        <authorList>
            <person name="Coil D.A."/>
            <person name="Jospin G."/>
            <person name="Darling A.E."/>
            <person name="Wallis C."/>
            <person name="Davis I.J."/>
            <person name="Harris S."/>
            <person name="Eisen J.A."/>
            <person name="Holcombe L.J."/>
            <person name="O'Flynn C."/>
        </authorList>
    </citation>
    <scope>NUCLEOTIDE SEQUENCE [LARGE SCALE GENOMIC DNA]</scope>
    <source>
        <strain evidence="9 10">OH2822_COT-296</strain>
    </source>
</reference>
<comment type="similarity">
    <text evidence="7">Belongs to the binding-protein-dependent transport system permease family.</text>
</comment>
<keyword evidence="2 7" id="KW-0813">Transport</keyword>
<evidence type="ECO:0000313" key="9">
    <source>
        <dbReference type="EMBL" id="RRD50309.1"/>
    </source>
</evidence>
<evidence type="ECO:0000256" key="7">
    <source>
        <dbReference type="RuleBase" id="RU363032"/>
    </source>
</evidence>
<organism evidence="9 10">
    <name type="scientific">Arachnia propionica</name>
    <dbReference type="NCBI Taxonomy" id="1750"/>
    <lineage>
        <taxon>Bacteria</taxon>
        <taxon>Bacillati</taxon>
        <taxon>Actinomycetota</taxon>
        <taxon>Actinomycetes</taxon>
        <taxon>Propionibacteriales</taxon>
        <taxon>Propionibacteriaceae</taxon>
        <taxon>Arachnia</taxon>
    </lineage>
</organism>
<dbReference type="Pfam" id="PF00528">
    <property type="entry name" value="BPD_transp_1"/>
    <property type="match status" value="1"/>
</dbReference>
<dbReference type="GO" id="GO:0005886">
    <property type="term" value="C:plasma membrane"/>
    <property type="evidence" value="ECO:0007669"/>
    <property type="project" value="UniProtKB-SubCell"/>
</dbReference>
<dbReference type="PANTHER" id="PTHR43744:SF12">
    <property type="entry name" value="ABC TRANSPORTER PERMEASE PROTEIN MG189-RELATED"/>
    <property type="match status" value="1"/>
</dbReference>
<dbReference type="CDD" id="cd06261">
    <property type="entry name" value="TM_PBP2"/>
    <property type="match status" value="1"/>
</dbReference>
<dbReference type="RefSeq" id="WP_125227364.1">
    <property type="nucleotide sequence ID" value="NZ_RQYT01000007.1"/>
</dbReference>
<dbReference type="InterPro" id="IPR035906">
    <property type="entry name" value="MetI-like_sf"/>
</dbReference>
<evidence type="ECO:0000259" key="8">
    <source>
        <dbReference type="PROSITE" id="PS50928"/>
    </source>
</evidence>
<dbReference type="InterPro" id="IPR000515">
    <property type="entry name" value="MetI-like"/>
</dbReference>
<proteinExistence type="inferred from homology"/>
<evidence type="ECO:0000256" key="1">
    <source>
        <dbReference type="ARBA" id="ARBA00004651"/>
    </source>
</evidence>
<feature type="transmembrane region" description="Helical" evidence="7">
    <location>
        <begin position="114"/>
        <end position="139"/>
    </location>
</feature>
<keyword evidence="6 7" id="KW-0472">Membrane</keyword>
<evidence type="ECO:0000256" key="3">
    <source>
        <dbReference type="ARBA" id="ARBA00022475"/>
    </source>
</evidence>
<feature type="domain" description="ABC transmembrane type-1" evidence="8">
    <location>
        <begin position="77"/>
        <end position="265"/>
    </location>
</feature>
<feature type="transmembrane region" description="Helical" evidence="7">
    <location>
        <begin position="187"/>
        <end position="212"/>
    </location>
</feature>
<feature type="transmembrane region" description="Helical" evidence="7">
    <location>
        <begin position="248"/>
        <end position="265"/>
    </location>
</feature>
<dbReference type="Proteomes" id="UP000280935">
    <property type="component" value="Unassembled WGS sequence"/>
</dbReference>
<evidence type="ECO:0000256" key="6">
    <source>
        <dbReference type="ARBA" id="ARBA00023136"/>
    </source>
</evidence>
<accession>A0A3P1WUQ5</accession>
<dbReference type="PROSITE" id="PS50928">
    <property type="entry name" value="ABC_TM1"/>
    <property type="match status" value="1"/>
</dbReference>
<feature type="transmembrane region" description="Helical" evidence="7">
    <location>
        <begin position="81"/>
        <end position="102"/>
    </location>
</feature>
<feature type="transmembrane region" description="Helical" evidence="7">
    <location>
        <begin position="20"/>
        <end position="41"/>
    </location>
</feature>
<dbReference type="OrthoDB" id="61122at2"/>
<keyword evidence="3" id="KW-1003">Cell membrane</keyword>
<name>A0A3P1WUQ5_9ACTN</name>
<evidence type="ECO:0000256" key="4">
    <source>
        <dbReference type="ARBA" id="ARBA00022692"/>
    </source>
</evidence>
<dbReference type="PANTHER" id="PTHR43744">
    <property type="entry name" value="ABC TRANSPORTER PERMEASE PROTEIN MG189-RELATED-RELATED"/>
    <property type="match status" value="1"/>
</dbReference>